<organism evidence="9 10">
    <name type="scientific">Candidatus Gottesmanbacteria bacterium RIFCSPLOWO2_01_FULL_39_12b</name>
    <dbReference type="NCBI Taxonomy" id="1798388"/>
    <lineage>
        <taxon>Bacteria</taxon>
        <taxon>Candidatus Gottesmaniibacteriota</taxon>
    </lineage>
</organism>
<dbReference type="PANTHER" id="PTHR33202:SF7">
    <property type="entry name" value="FERRIC UPTAKE REGULATION PROTEIN"/>
    <property type="match status" value="1"/>
</dbReference>
<keyword evidence="5" id="KW-0238">DNA-binding</keyword>
<dbReference type="Pfam" id="PF01475">
    <property type="entry name" value="FUR"/>
    <property type="match status" value="1"/>
</dbReference>
<evidence type="ECO:0000256" key="7">
    <source>
        <dbReference type="PIRSR" id="PIRSR602481-1"/>
    </source>
</evidence>
<dbReference type="InterPro" id="IPR002481">
    <property type="entry name" value="FUR"/>
</dbReference>
<dbReference type="CDD" id="cd07153">
    <property type="entry name" value="Fur_like"/>
    <property type="match status" value="1"/>
</dbReference>
<evidence type="ECO:0000256" key="3">
    <source>
        <dbReference type="ARBA" id="ARBA00022833"/>
    </source>
</evidence>
<keyword evidence="3 7" id="KW-0862">Zinc</keyword>
<feature type="binding site" evidence="7">
    <location>
        <position position="92"/>
    </location>
    <ligand>
        <name>Zn(2+)</name>
        <dbReference type="ChEBI" id="CHEBI:29105"/>
    </ligand>
</feature>
<proteinExistence type="inferred from homology"/>
<feature type="binding site" evidence="7">
    <location>
        <position position="130"/>
    </location>
    <ligand>
        <name>Zn(2+)</name>
        <dbReference type="ChEBI" id="CHEBI:29105"/>
    </ligand>
</feature>
<keyword evidence="2" id="KW-0678">Repressor</keyword>
<dbReference type="Gene3D" id="3.30.1490.190">
    <property type="match status" value="1"/>
</dbReference>
<evidence type="ECO:0000256" key="8">
    <source>
        <dbReference type="PIRSR" id="PIRSR602481-2"/>
    </source>
</evidence>
<gene>
    <name evidence="9" type="ORF">A2960_04510</name>
</gene>
<accession>A0A1F6ANE9</accession>
<comment type="cofactor">
    <cofactor evidence="8">
        <name>Mn(2+)</name>
        <dbReference type="ChEBI" id="CHEBI:29035"/>
    </cofactor>
    <cofactor evidence="8">
        <name>Fe(2+)</name>
        <dbReference type="ChEBI" id="CHEBI:29033"/>
    </cofactor>
    <text evidence="8">Binds 1 Mn(2+) or Fe(2+) ion per subunit.</text>
</comment>
<evidence type="ECO:0000256" key="4">
    <source>
        <dbReference type="ARBA" id="ARBA00023015"/>
    </source>
</evidence>
<dbReference type="GO" id="GO:0003700">
    <property type="term" value="F:DNA-binding transcription factor activity"/>
    <property type="evidence" value="ECO:0007669"/>
    <property type="project" value="InterPro"/>
</dbReference>
<dbReference type="EMBL" id="MFJR01000012">
    <property type="protein sequence ID" value="OGG26211.1"/>
    <property type="molecule type" value="Genomic_DNA"/>
</dbReference>
<evidence type="ECO:0008006" key="11">
    <source>
        <dbReference type="Google" id="ProtNLM"/>
    </source>
</evidence>
<sequence length="135" mass="15612">MDLNTALQELRSSGLRITPIRKQIVSLLNESVSPISAIDILKNIKANKTTIYREISVLLSKGYLIEIDFGDRIKRYEFANRDHHHHLICIMCKSVTDVDLADDFSEKEKLIASREKFKVMRHNLEFFGTCRNCTN</sequence>
<dbReference type="AlphaFoldDB" id="A0A1F6ANE9"/>
<dbReference type="Proteomes" id="UP000176609">
    <property type="component" value="Unassembled WGS sequence"/>
</dbReference>
<reference evidence="9 10" key="1">
    <citation type="journal article" date="2016" name="Nat. Commun.">
        <title>Thousands of microbial genomes shed light on interconnected biogeochemical processes in an aquifer system.</title>
        <authorList>
            <person name="Anantharaman K."/>
            <person name="Brown C.T."/>
            <person name="Hug L.A."/>
            <person name="Sharon I."/>
            <person name="Castelle C.J."/>
            <person name="Probst A.J."/>
            <person name="Thomas B.C."/>
            <person name="Singh A."/>
            <person name="Wilkins M.J."/>
            <person name="Karaoz U."/>
            <person name="Brodie E.L."/>
            <person name="Williams K.H."/>
            <person name="Hubbard S.S."/>
            <person name="Banfield J.F."/>
        </authorList>
    </citation>
    <scope>NUCLEOTIDE SEQUENCE [LARGE SCALE GENOMIC DNA]</scope>
</reference>
<dbReference type="Gene3D" id="1.10.10.10">
    <property type="entry name" value="Winged helix-like DNA-binding domain superfamily/Winged helix DNA-binding domain"/>
    <property type="match status" value="1"/>
</dbReference>
<feature type="binding site" evidence="8">
    <location>
        <position position="83"/>
    </location>
    <ligand>
        <name>Fe cation</name>
        <dbReference type="ChEBI" id="CHEBI:24875"/>
    </ligand>
</feature>
<dbReference type="InterPro" id="IPR036390">
    <property type="entry name" value="WH_DNA-bd_sf"/>
</dbReference>
<dbReference type="PANTHER" id="PTHR33202">
    <property type="entry name" value="ZINC UPTAKE REGULATION PROTEIN"/>
    <property type="match status" value="1"/>
</dbReference>
<evidence type="ECO:0000256" key="2">
    <source>
        <dbReference type="ARBA" id="ARBA00022491"/>
    </source>
</evidence>
<evidence type="ECO:0000256" key="5">
    <source>
        <dbReference type="ARBA" id="ARBA00023125"/>
    </source>
</evidence>
<name>A0A1F6ANE9_9BACT</name>
<comment type="similarity">
    <text evidence="1">Belongs to the Fur family.</text>
</comment>
<keyword evidence="8" id="KW-0408">Iron</keyword>
<dbReference type="GO" id="GO:1900376">
    <property type="term" value="P:regulation of secondary metabolite biosynthetic process"/>
    <property type="evidence" value="ECO:0007669"/>
    <property type="project" value="TreeGrafter"/>
</dbReference>
<protein>
    <recommendedName>
        <fullName evidence="11">Transcriptional repressor</fullName>
    </recommendedName>
</protein>
<dbReference type="SUPFAM" id="SSF46785">
    <property type="entry name" value="Winged helix' DNA-binding domain"/>
    <property type="match status" value="1"/>
</dbReference>
<evidence type="ECO:0000313" key="9">
    <source>
        <dbReference type="EMBL" id="OGG26211.1"/>
    </source>
</evidence>
<dbReference type="GO" id="GO:0000976">
    <property type="term" value="F:transcription cis-regulatory region binding"/>
    <property type="evidence" value="ECO:0007669"/>
    <property type="project" value="TreeGrafter"/>
</dbReference>
<evidence type="ECO:0000313" key="10">
    <source>
        <dbReference type="Proteomes" id="UP000176609"/>
    </source>
</evidence>
<comment type="caution">
    <text evidence="9">The sequence shown here is derived from an EMBL/GenBank/DDBJ whole genome shotgun (WGS) entry which is preliminary data.</text>
</comment>
<evidence type="ECO:0000256" key="1">
    <source>
        <dbReference type="ARBA" id="ARBA00007957"/>
    </source>
</evidence>
<feature type="binding site" evidence="7">
    <location>
        <position position="133"/>
    </location>
    <ligand>
        <name>Zn(2+)</name>
        <dbReference type="ChEBI" id="CHEBI:29105"/>
    </ligand>
</feature>
<keyword evidence="4" id="KW-0805">Transcription regulation</keyword>
<evidence type="ECO:0000256" key="6">
    <source>
        <dbReference type="ARBA" id="ARBA00023163"/>
    </source>
</evidence>
<keyword evidence="6" id="KW-0804">Transcription</keyword>
<keyword evidence="7" id="KW-0479">Metal-binding</keyword>
<dbReference type="GO" id="GO:0045892">
    <property type="term" value="P:negative regulation of DNA-templated transcription"/>
    <property type="evidence" value="ECO:0007669"/>
    <property type="project" value="TreeGrafter"/>
</dbReference>
<dbReference type="GO" id="GO:0008270">
    <property type="term" value="F:zinc ion binding"/>
    <property type="evidence" value="ECO:0007669"/>
    <property type="project" value="TreeGrafter"/>
</dbReference>
<dbReference type="InterPro" id="IPR043135">
    <property type="entry name" value="Fur_C"/>
</dbReference>
<dbReference type="InterPro" id="IPR036388">
    <property type="entry name" value="WH-like_DNA-bd_sf"/>
</dbReference>
<feature type="binding site" evidence="8">
    <location>
        <position position="122"/>
    </location>
    <ligand>
        <name>Fe cation</name>
        <dbReference type="ChEBI" id="CHEBI:24875"/>
    </ligand>
</feature>
<comment type="cofactor">
    <cofactor evidence="7">
        <name>Zn(2+)</name>
        <dbReference type="ChEBI" id="CHEBI:29105"/>
    </cofactor>
    <text evidence="7">Binds 1 zinc ion per subunit.</text>
</comment>
<feature type="binding site" evidence="7">
    <location>
        <position position="89"/>
    </location>
    <ligand>
        <name>Zn(2+)</name>
        <dbReference type="ChEBI" id="CHEBI:29105"/>
    </ligand>
</feature>